<reference evidence="2" key="1">
    <citation type="journal article" date="2017" name="Nat. Ecol. Evol.">
        <title>Genome expansion and lineage-specific genetic innovations in the forest pathogenic fungi Armillaria.</title>
        <authorList>
            <person name="Sipos G."/>
            <person name="Prasanna A.N."/>
            <person name="Walter M.C."/>
            <person name="O'Connor E."/>
            <person name="Balint B."/>
            <person name="Krizsan K."/>
            <person name="Kiss B."/>
            <person name="Hess J."/>
            <person name="Varga T."/>
            <person name="Slot J."/>
            <person name="Riley R."/>
            <person name="Boka B."/>
            <person name="Rigling D."/>
            <person name="Barry K."/>
            <person name="Lee J."/>
            <person name="Mihaltcheva S."/>
            <person name="LaButti K."/>
            <person name="Lipzen A."/>
            <person name="Waldron R."/>
            <person name="Moloney N.M."/>
            <person name="Sperisen C."/>
            <person name="Kredics L."/>
            <person name="Vagvoelgyi C."/>
            <person name="Patrignani A."/>
            <person name="Fitzpatrick D."/>
            <person name="Nagy I."/>
            <person name="Doyle S."/>
            <person name="Anderson J.B."/>
            <person name="Grigoriev I.V."/>
            <person name="Gueldener U."/>
            <person name="Muensterkoetter M."/>
            <person name="Nagy L.G."/>
        </authorList>
    </citation>
    <scope>NUCLEOTIDE SEQUENCE [LARGE SCALE GENOMIC DNA]</scope>
    <source>
        <strain evidence="2">28-4</strain>
    </source>
</reference>
<dbReference type="EMBL" id="KZ293506">
    <property type="protein sequence ID" value="PBK59365.1"/>
    <property type="molecule type" value="Genomic_DNA"/>
</dbReference>
<organism evidence="1 2">
    <name type="scientific">Armillaria solidipes</name>
    <dbReference type="NCBI Taxonomy" id="1076256"/>
    <lineage>
        <taxon>Eukaryota</taxon>
        <taxon>Fungi</taxon>
        <taxon>Dikarya</taxon>
        <taxon>Basidiomycota</taxon>
        <taxon>Agaricomycotina</taxon>
        <taxon>Agaricomycetes</taxon>
        <taxon>Agaricomycetidae</taxon>
        <taxon>Agaricales</taxon>
        <taxon>Marasmiineae</taxon>
        <taxon>Physalacriaceae</taxon>
        <taxon>Armillaria</taxon>
    </lineage>
</organism>
<evidence type="ECO:0000313" key="2">
    <source>
        <dbReference type="Proteomes" id="UP000218334"/>
    </source>
</evidence>
<name>A0A2H3AKE9_9AGAR</name>
<proteinExistence type="predicted"/>
<protein>
    <submittedName>
        <fullName evidence="1">Uncharacterized protein</fullName>
    </submittedName>
</protein>
<accession>A0A2H3AKE9</accession>
<sequence>GADATEEELEQFLRVFEQDVKYCGEKLQRHEHRKVCNKYGHDTCRFQFPHEYVGESYFDAETKSVILACRDQMVNYYNEWVLVFCRFNHDLRCILSGR</sequence>
<feature type="non-terminal residue" evidence="1">
    <location>
        <position position="1"/>
    </location>
</feature>
<evidence type="ECO:0000313" key="1">
    <source>
        <dbReference type="EMBL" id="PBK59365.1"/>
    </source>
</evidence>
<feature type="non-terminal residue" evidence="1">
    <location>
        <position position="98"/>
    </location>
</feature>
<gene>
    <name evidence="1" type="ORF">ARMSODRAFT_838291</name>
</gene>
<dbReference type="Proteomes" id="UP000218334">
    <property type="component" value="Unassembled WGS sequence"/>
</dbReference>
<keyword evidence="2" id="KW-1185">Reference proteome</keyword>
<dbReference type="AlphaFoldDB" id="A0A2H3AKE9"/>